<proteinExistence type="predicted"/>
<sequence length="169" mass="19467">MKDWKVMEEMEVRESKIGKTGATITTRSQLNSLGQTLLLGKKENGERESTPREHHRCRIICFLWSSVSARARREENPQENSNLPAGTPDEEEEEEDEFETIKRASVCLSGETSRKELFAFDGLNKSKQTPQETAMTSFLGLWGCLEGERKRDVEEEREEDEDFGSFYDH</sequence>
<protein>
    <submittedName>
        <fullName evidence="2">Uncharacterized protein</fullName>
    </submittedName>
</protein>
<feature type="region of interest" description="Disordered" evidence="1">
    <location>
        <begin position="149"/>
        <end position="169"/>
    </location>
</feature>
<feature type="region of interest" description="Disordered" evidence="1">
    <location>
        <begin position="71"/>
        <end position="103"/>
    </location>
</feature>
<gene>
    <name evidence="2" type="ORF">RUM44_004572</name>
</gene>
<evidence type="ECO:0000256" key="1">
    <source>
        <dbReference type="SAM" id="MobiDB-lite"/>
    </source>
</evidence>
<reference evidence="2 3" key="1">
    <citation type="submission" date="2023-09" db="EMBL/GenBank/DDBJ databases">
        <title>Genomes of two closely related lineages of the louse Polyplax serrata with different host specificities.</title>
        <authorList>
            <person name="Martinu J."/>
            <person name="Tarabai H."/>
            <person name="Stefka J."/>
            <person name="Hypsa V."/>
        </authorList>
    </citation>
    <scope>NUCLEOTIDE SEQUENCE [LARGE SCALE GENOMIC DNA]</scope>
    <source>
        <strain evidence="2">98ZLc_SE</strain>
    </source>
</reference>
<keyword evidence="3" id="KW-1185">Reference proteome</keyword>
<accession>A0ABR1B395</accession>
<dbReference type="Proteomes" id="UP001359485">
    <property type="component" value="Unassembled WGS sequence"/>
</dbReference>
<evidence type="ECO:0000313" key="2">
    <source>
        <dbReference type="EMBL" id="KAK6633965.1"/>
    </source>
</evidence>
<name>A0ABR1B395_POLSC</name>
<organism evidence="2 3">
    <name type="scientific">Polyplax serrata</name>
    <name type="common">Common mouse louse</name>
    <dbReference type="NCBI Taxonomy" id="468196"/>
    <lineage>
        <taxon>Eukaryota</taxon>
        <taxon>Metazoa</taxon>
        <taxon>Ecdysozoa</taxon>
        <taxon>Arthropoda</taxon>
        <taxon>Hexapoda</taxon>
        <taxon>Insecta</taxon>
        <taxon>Pterygota</taxon>
        <taxon>Neoptera</taxon>
        <taxon>Paraneoptera</taxon>
        <taxon>Psocodea</taxon>
        <taxon>Troctomorpha</taxon>
        <taxon>Phthiraptera</taxon>
        <taxon>Anoplura</taxon>
        <taxon>Polyplacidae</taxon>
        <taxon>Polyplax</taxon>
    </lineage>
</organism>
<comment type="caution">
    <text evidence="2">The sequence shown here is derived from an EMBL/GenBank/DDBJ whole genome shotgun (WGS) entry which is preliminary data.</text>
</comment>
<dbReference type="EMBL" id="JAWJWF010000004">
    <property type="protein sequence ID" value="KAK6633965.1"/>
    <property type="molecule type" value="Genomic_DNA"/>
</dbReference>
<feature type="compositionally biased region" description="Acidic residues" evidence="1">
    <location>
        <begin position="88"/>
        <end position="98"/>
    </location>
</feature>
<evidence type="ECO:0000313" key="3">
    <source>
        <dbReference type="Proteomes" id="UP001359485"/>
    </source>
</evidence>